<proteinExistence type="predicted"/>
<keyword evidence="6" id="KW-0812">Transmembrane</keyword>
<feature type="transmembrane region" description="Helical" evidence="6">
    <location>
        <begin position="228"/>
        <end position="253"/>
    </location>
</feature>
<keyword evidence="5" id="KW-0902">Two-component regulatory system</keyword>
<organism evidence="7 8">
    <name type="scientific">Microbispora oryzae</name>
    <dbReference type="NCBI Taxonomy" id="2806554"/>
    <lineage>
        <taxon>Bacteria</taxon>
        <taxon>Bacillati</taxon>
        <taxon>Actinomycetota</taxon>
        <taxon>Actinomycetes</taxon>
        <taxon>Streptosporangiales</taxon>
        <taxon>Streptosporangiaceae</taxon>
        <taxon>Microbispora</taxon>
    </lineage>
</organism>
<dbReference type="InterPro" id="IPR036890">
    <property type="entry name" value="HATPase_C_sf"/>
</dbReference>
<feature type="transmembrane region" description="Helical" evidence="6">
    <location>
        <begin position="12"/>
        <end position="31"/>
    </location>
</feature>
<dbReference type="EC" id="2.7.13.3" evidence="2"/>
<accession>A0A940WDV2</accession>
<keyword evidence="6" id="KW-1133">Transmembrane helix</keyword>
<reference evidence="7" key="1">
    <citation type="submission" date="2021-02" db="EMBL/GenBank/DDBJ databases">
        <title>Draft genome sequence of Microbispora sp. RL4-1S isolated from rice leaves in Thailand.</title>
        <authorList>
            <person name="Muangham S."/>
            <person name="Duangmal K."/>
        </authorList>
    </citation>
    <scope>NUCLEOTIDE SEQUENCE</scope>
    <source>
        <strain evidence="7">RL4-1S</strain>
    </source>
</reference>
<keyword evidence="8" id="KW-1185">Reference proteome</keyword>
<evidence type="ECO:0000256" key="5">
    <source>
        <dbReference type="ARBA" id="ARBA00023012"/>
    </source>
</evidence>
<feature type="transmembrane region" description="Helical" evidence="6">
    <location>
        <begin position="64"/>
        <end position="86"/>
    </location>
</feature>
<dbReference type="CDD" id="cd16917">
    <property type="entry name" value="HATPase_UhpB-NarQ-NarX-like"/>
    <property type="match status" value="1"/>
</dbReference>
<dbReference type="GO" id="GO:0000160">
    <property type="term" value="P:phosphorelay signal transduction system"/>
    <property type="evidence" value="ECO:0007669"/>
    <property type="project" value="UniProtKB-KW"/>
</dbReference>
<evidence type="ECO:0000256" key="1">
    <source>
        <dbReference type="ARBA" id="ARBA00000085"/>
    </source>
</evidence>
<feature type="transmembrane region" description="Helical" evidence="6">
    <location>
        <begin position="158"/>
        <end position="182"/>
    </location>
</feature>
<evidence type="ECO:0000256" key="6">
    <source>
        <dbReference type="SAM" id="Phobius"/>
    </source>
</evidence>
<sequence>MSAPRWSGPLLVAGTLVGTVLGTLVVVMGPHPDSTTFPATILVLGWSGVACAVVLILQPFGRRIGLIFLLLGLSWTLRGLAFLPAVPHPVSTAVRVLPLLLLVEAFSAPLRQGRSRWELACVVVGRLLPLTLVPDYLLGDRGADEPCLTCVSLQPELFSSWVRVAAHVHIVVLAALVLAVVASPARRAGPRGMWPVRVITILCAALIAAESASPAVLGPEAVDELRVLFNATGVSLLVMAPPAFLAGTLHTWLEHARAERENLRLAAQAHTAAALREIQRDLHDGAQLRMLKAAIAVRLARTSVAEPEVGRSLDAAAEELRQALEDLRRLAVGEGAGDLRARGLPRALERLAAASPVPVTVDAEQEGAVPQRVAETVYFVAAEALANVTKHASAQSASLSLHHVNGSELELVIGDDGAGGARLTPGGGLTGLTERVAAIGGTLEVLSPEGAGTTIKAVIPCVSSSPTTQH</sequence>
<gene>
    <name evidence="7" type="ORF">JOL79_03095</name>
</gene>
<evidence type="ECO:0000256" key="4">
    <source>
        <dbReference type="ARBA" id="ARBA00022777"/>
    </source>
</evidence>
<dbReference type="PANTHER" id="PTHR24421">
    <property type="entry name" value="NITRATE/NITRITE SENSOR PROTEIN NARX-RELATED"/>
    <property type="match status" value="1"/>
</dbReference>
<dbReference type="RefSeq" id="WP_210154041.1">
    <property type="nucleotide sequence ID" value="NZ_JAFCNB010000001.1"/>
</dbReference>
<dbReference type="InterPro" id="IPR050482">
    <property type="entry name" value="Sensor_HK_TwoCompSys"/>
</dbReference>
<protein>
    <recommendedName>
        <fullName evidence="2">histidine kinase</fullName>
        <ecNumber evidence="2">2.7.13.3</ecNumber>
    </recommendedName>
</protein>
<keyword evidence="4" id="KW-0418">Kinase</keyword>
<dbReference type="AlphaFoldDB" id="A0A940WDV2"/>
<feature type="transmembrane region" description="Helical" evidence="6">
    <location>
        <begin position="194"/>
        <end position="216"/>
    </location>
</feature>
<evidence type="ECO:0000256" key="2">
    <source>
        <dbReference type="ARBA" id="ARBA00012438"/>
    </source>
</evidence>
<dbReference type="Gene3D" id="3.30.565.10">
    <property type="entry name" value="Histidine kinase-like ATPase, C-terminal domain"/>
    <property type="match status" value="1"/>
</dbReference>
<evidence type="ECO:0000313" key="7">
    <source>
        <dbReference type="EMBL" id="MBP2702788.1"/>
    </source>
</evidence>
<comment type="caution">
    <text evidence="7">The sequence shown here is derived from an EMBL/GenBank/DDBJ whole genome shotgun (WGS) entry which is preliminary data.</text>
</comment>
<keyword evidence="3" id="KW-0808">Transferase</keyword>
<dbReference type="EMBL" id="JAFCNB010000001">
    <property type="protein sequence ID" value="MBP2702788.1"/>
    <property type="molecule type" value="Genomic_DNA"/>
</dbReference>
<feature type="transmembrane region" description="Helical" evidence="6">
    <location>
        <begin position="37"/>
        <end position="57"/>
    </location>
</feature>
<comment type="catalytic activity">
    <reaction evidence="1">
        <text>ATP + protein L-histidine = ADP + protein N-phospho-L-histidine.</text>
        <dbReference type="EC" id="2.7.13.3"/>
    </reaction>
</comment>
<keyword evidence="6" id="KW-0472">Membrane</keyword>
<evidence type="ECO:0000313" key="8">
    <source>
        <dbReference type="Proteomes" id="UP000674234"/>
    </source>
</evidence>
<dbReference type="GO" id="GO:0004673">
    <property type="term" value="F:protein histidine kinase activity"/>
    <property type="evidence" value="ECO:0007669"/>
    <property type="project" value="UniProtKB-EC"/>
</dbReference>
<dbReference type="Proteomes" id="UP000674234">
    <property type="component" value="Unassembled WGS sequence"/>
</dbReference>
<dbReference type="PANTHER" id="PTHR24421:SF10">
    <property type="entry name" value="NITRATE_NITRITE SENSOR PROTEIN NARQ"/>
    <property type="match status" value="1"/>
</dbReference>
<dbReference type="SUPFAM" id="SSF55874">
    <property type="entry name" value="ATPase domain of HSP90 chaperone/DNA topoisomerase II/histidine kinase"/>
    <property type="match status" value="1"/>
</dbReference>
<evidence type="ECO:0000256" key="3">
    <source>
        <dbReference type="ARBA" id="ARBA00022679"/>
    </source>
</evidence>
<name>A0A940WDV2_9ACTN</name>